<feature type="compositionally biased region" description="Polar residues" evidence="1">
    <location>
        <begin position="1"/>
        <end position="16"/>
    </location>
</feature>
<name>A0A382Q2W6_9ZZZZ</name>
<gene>
    <name evidence="2" type="ORF">METZ01_LOCUS331636</name>
</gene>
<proteinExistence type="predicted"/>
<feature type="non-terminal residue" evidence="2">
    <location>
        <position position="30"/>
    </location>
</feature>
<evidence type="ECO:0000256" key="1">
    <source>
        <dbReference type="SAM" id="MobiDB-lite"/>
    </source>
</evidence>
<evidence type="ECO:0000313" key="2">
    <source>
        <dbReference type="EMBL" id="SVC78782.1"/>
    </source>
</evidence>
<reference evidence="2" key="1">
    <citation type="submission" date="2018-05" db="EMBL/GenBank/DDBJ databases">
        <authorList>
            <person name="Lanie J.A."/>
            <person name="Ng W.-L."/>
            <person name="Kazmierczak K.M."/>
            <person name="Andrzejewski T.M."/>
            <person name="Davidsen T.M."/>
            <person name="Wayne K.J."/>
            <person name="Tettelin H."/>
            <person name="Glass J.I."/>
            <person name="Rusch D."/>
            <person name="Podicherti R."/>
            <person name="Tsui H.-C.T."/>
            <person name="Winkler M.E."/>
        </authorList>
    </citation>
    <scope>NUCLEOTIDE SEQUENCE</scope>
</reference>
<feature type="region of interest" description="Disordered" evidence="1">
    <location>
        <begin position="1"/>
        <end position="20"/>
    </location>
</feature>
<dbReference type="EMBL" id="UINC01110940">
    <property type="protein sequence ID" value="SVC78782.1"/>
    <property type="molecule type" value="Genomic_DNA"/>
</dbReference>
<protein>
    <submittedName>
        <fullName evidence="2">Uncharacterized protein</fullName>
    </submittedName>
</protein>
<sequence length="30" mass="3398">MKNEQQDVANRNTPRSLNEKARGIVVIVCN</sequence>
<organism evidence="2">
    <name type="scientific">marine metagenome</name>
    <dbReference type="NCBI Taxonomy" id="408172"/>
    <lineage>
        <taxon>unclassified sequences</taxon>
        <taxon>metagenomes</taxon>
        <taxon>ecological metagenomes</taxon>
    </lineage>
</organism>
<dbReference type="AlphaFoldDB" id="A0A382Q2W6"/>
<accession>A0A382Q2W6</accession>